<organism evidence="4 5">
    <name type="scientific">Pseudoflavonifractor hominis</name>
    <dbReference type="NCBI Taxonomy" id="2763059"/>
    <lineage>
        <taxon>Bacteria</taxon>
        <taxon>Bacillati</taxon>
        <taxon>Bacillota</taxon>
        <taxon>Clostridia</taxon>
        <taxon>Eubacteriales</taxon>
        <taxon>Oscillospiraceae</taxon>
        <taxon>Pseudoflavonifractor</taxon>
    </lineage>
</organism>
<dbReference type="InterPro" id="IPR036663">
    <property type="entry name" value="Fumarylacetoacetase_C_sf"/>
</dbReference>
<comment type="similarity">
    <text evidence="1">Belongs to the FAH family.</text>
</comment>
<evidence type="ECO:0000313" key="4">
    <source>
        <dbReference type="EMBL" id="MBC5731368.1"/>
    </source>
</evidence>
<dbReference type="Pfam" id="PF01557">
    <property type="entry name" value="FAA_hydrolase"/>
    <property type="match status" value="1"/>
</dbReference>
<dbReference type="RefSeq" id="WP_101691440.1">
    <property type="nucleotide sequence ID" value="NZ_JACOPR010000006.1"/>
</dbReference>
<keyword evidence="5" id="KW-1185">Reference proteome</keyword>
<evidence type="ECO:0000256" key="1">
    <source>
        <dbReference type="ARBA" id="ARBA00010211"/>
    </source>
</evidence>
<protein>
    <submittedName>
        <fullName evidence="4">Fumarylacetoacetate hydrolase family protein</fullName>
    </submittedName>
</protein>
<dbReference type="SUPFAM" id="SSF56529">
    <property type="entry name" value="FAH"/>
    <property type="match status" value="1"/>
</dbReference>
<dbReference type="PANTHER" id="PTHR42796">
    <property type="entry name" value="FUMARYLACETOACETATE HYDROLASE DOMAIN-CONTAINING PROTEIN 2A-RELATED"/>
    <property type="match status" value="1"/>
</dbReference>
<comment type="caution">
    <text evidence="4">The sequence shown here is derived from an EMBL/GenBank/DDBJ whole genome shotgun (WGS) entry which is preliminary data.</text>
</comment>
<accession>A0ABR7HV07</accession>
<proteinExistence type="inferred from homology"/>
<keyword evidence="2" id="KW-0479">Metal-binding</keyword>
<keyword evidence="4" id="KW-0378">Hydrolase</keyword>
<reference evidence="4 5" key="1">
    <citation type="submission" date="2020-08" db="EMBL/GenBank/DDBJ databases">
        <title>Genome public.</title>
        <authorList>
            <person name="Liu C."/>
            <person name="Sun Q."/>
        </authorList>
    </citation>
    <scope>NUCLEOTIDE SEQUENCE [LARGE SCALE GENOMIC DNA]</scope>
    <source>
        <strain evidence="4 5">New-38</strain>
    </source>
</reference>
<dbReference type="InterPro" id="IPR051121">
    <property type="entry name" value="FAH"/>
</dbReference>
<name>A0ABR7HV07_9FIRM</name>
<evidence type="ECO:0000313" key="5">
    <source>
        <dbReference type="Proteomes" id="UP000660021"/>
    </source>
</evidence>
<evidence type="ECO:0000259" key="3">
    <source>
        <dbReference type="Pfam" id="PF01557"/>
    </source>
</evidence>
<dbReference type="EMBL" id="JACOPR010000006">
    <property type="protein sequence ID" value="MBC5731368.1"/>
    <property type="molecule type" value="Genomic_DNA"/>
</dbReference>
<dbReference type="PANTHER" id="PTHR42796:SF4">
    <property type="entry name" value="FUMARYLACETOACETATE HYDROLASE DOMAIN-CONTAINING PROTEIN 2A"/>
    <property type="match status" value="1"/>
</dbReference>
<dbReference type="InterPro" id="IPR011234">
    <property type="entry name" value="Fumarylacetoacetase-like_C"/>
</dbReference>
<sequence length="290" mass="31615">MEFVTFLRDGIQLPGLLTADRQRVLSLEEAGLGAWSTLTAFIADAGPDLLARAASASAQSEGTPLSSVQLLAPIPKPCHDILCVGVNYRDHLEESEAAMGKIAHQDSVYFSKRAHIMTPHDATIDGHLDLDPCLDYEVELAVVIGRECRNVAPEEAEDYIFGYSVFNDMSARGIQMRHNQWYRGKSLDGFAIMGPTLVHKSALPFPIEVDVCSRVNGELRQSSNTRLFLADIPHLISELSHGITLEPGDIIATGTPAGVGMGFDPPRWLKSGDTVECEIQGVGLLRTHIR</sequence>
<evidence type="ECO:0000256" key="2">
    <source>
        <dbReference type="ARBA" id="ARBA00022723"/>
    </source>
</evidence>
<dbReference type="Gene3D" id="3.90.850.10">
    <property type="entry name" value="Fumarylacetoacetase-like, C-terminal domain"/>
    <property type="match status" value="1"/>
</dbReference>
<dbReference type="Proteomes" id="UP000660021">
    <property type="component" value="Unassembled WGS sequence"/>
</dbReference>
<feature type="domain" description="Fumarylacetoacetase-like C-terminal" evidence="3">
    <location>
        <begin position="81"/>
        <end position="289"/>
    </location>
</feature>
<dbReference type="GO" id="GO:0016787">
    <property type="term" value="F:hydrolase activity"/>
    <property type="evidence" value="ECO:0007669"/>
    <property type="project" value="UniProtKB-KW"/>
</dbReference>
<gene>
    <name evidence="4" type="ORF">H8S34_11050</name>
</gene>